<proteinExistence type="predicted"/>
<dbReference type="EMBL" id="DF841070">
    <property type="protein sequence ID" value="GAT45315.1"/>
    <property type="molecule type" value="Genomic_DNA"/>
</dbReference>
<feature type="compositionally biased region" description="Basic and acidic residues" evidence="1">
    <location>
        <begin position="367"/>
        <end position="377"/>
    </location>
</feature>
<sequence length="1100" mass="124749">SLLVSEMSLALRSLLLLPTLSVVVPPANGGFSFQLRSPQPHLNALNAHQPLLHRAVGPHCFNPPLAAASPHRVPTRRTVPGCTFGLSAGESLRSLGLSDECVLLFSLHHPCPAHLPQFWDLMNPLPTPSSSSLAARSPRTIRQQRIQSSSPPYRRPPLRNLANVADSAECQRQAQREKDRERTAALQETPSRRHRRTPQRSHDENRESSPTPAQRSRPPAASTSSNPQRQLPTPPASRPPVGPSGQTEPAAVSRRAQAQRERRERERQRRLQQTHNEEQQPGPSSRPIPRPLRARPATQQQQGQPPLTPPDSQADPQRTNIRPPPPRGPQQQPPRLPRPIQPRPQSPPARPHRRAARAAGVPAARQPYEEPPSRHDLGRMDVKCTHCNALHWLSEKLASSSKRNPRFGVCCQHGKVDLEMLRLAPPELQALFIGEDPASREFRKNITQYNQALSFTSLGVKIDNSINNGGGPYTFRIHGELSHRIGTLLPSPGQAPTYAQLYIYDPQAALNHRMGNNTNLRRETMDTLQRVINANHKYARLFMHAKDIVTNQTQDNISLRLRVAGGVHARRGNLPTADEVAVIIPDQDNREPRDIILRRRNGPLIRISDQHPGYTPLYYVLLFPYGEDGWDPSLRLDVPGNDNPQRITQTKYVAYRLHQREDEATTVLRGARLFQRYVVDMWASADQNRLNFLRMNQSTIRAELYGGLADALEEGDEDLSGIGKRVVLPSSYTAGPRDRGQRYQDSMAVARYYRTVDLFITVTTNPDWPEIQRELLPGQHASDRPDLVARVFKMKKDAIIEDICKNNIFGVAVAHVYAIEFQKRGLPHMHLLLFLQPGQKLMTPEDIDSVIRAYWPDPETEPLLFETVKKCMVHGPCGRSNPNSPCMENHKCTKSYPKTFNERTTLNDDGYPQYFRPDDGRAYDVRGEMVDNRWIVPYCPYLSAKYNCHINVECAVSLGSFKYVFKYIQKGGDMAGVQVEQRDEIKHWVEGRYISAAESVWRIFHFDMFEQVPSVMRLQVHLPGQHMVQFDANDNAMDVLERGAAECTTLTEFFKANADDDALGELARQHTYQEFPQYFVWKNGKNEKFWKVRERDFSLG</sequence>
<dbReference type="PANTHER" id="PTHR45786:SF74">
    <property type="entry name" value="ATP-DEPENDENT DNA HELICASE"/>
    <property type="match status" value="1"/>
</dbReference>
<evidence type="ECO:0000313" key="4">
    <source>
        <dbReference type="EMBL" id="GAT45315.1"/>
    </source>
</evidence>
<evidence type="ECO:0000313" key="5">
    <source>
        <dbReference type="Proteomes" id="UP000815677"/>
    </source>
</evidence>
<feature type="domain" description="Helitron helicase-like" evidence="3">
    <location>
        <begin position="652"/>
        <end position="833"/>
    </location>
</feature>
<accession>A0ABQ0L335</accession>
<name>A0ABQ0L335_MYCCL</name>
<reference evidence="4" key="1">
    <citation type="submission" date="2014-09" db="EMBL/GenBank/DDBJ databases">
        <title>Genome sequence of the luminous mushroom Mycena chlorophos for searching fungal bioluminescence genes.</title>
        <authorList>
            <person name="Tanaka Y."/>
            <person name="Kasuga D."/>
            <person name="Oba Y."/>
            <person name="Hase S."/>
            <person name="Sato K."/>
            <person name="Oba Y."/>
            <person name="Sakakibara Y."/>
        </authorList>
    </citation>
    <scope>NUCLEOTIDE SEQUENCE</scope>
</reference>
<feature type="signal peptide" evidence="2">
    <location>
        <begin position="1"/>
        <end position="29"/>
    </location>
</feature>
<evidence type="ECO:0000256" key="1">
    <source>
        <dbReference type="SAM" id="MobiDB-lite"/>
    </source>
</evidence>
<feature type="compositionally biased region" description="Low complexity" evidence="1">
    <location>
        <begin position="357"/>
        <end position="366"/>
    </location>
</feature>
<feature type="compositionally biased region" description="Basic and acidic residues" evidence="1">
    <location>
        <begin position="174"/>
        <end position="183"/>
    </location>
</feature>
<feature type="chain" id="PRO_5045083051" evidence="2">
    <location>
        <begin position="30"/>
        <end position="1100"/>
    </location>
</feature>
<feature type="region of interest" description="Disordered" evidence="1">
    <location>
        <begin position="128"/>
        <end position="377"/>
    </location>
</feature>
<feature type="non-terminal residue" evidence="4">
    <location>
        <position position="1100"/>
    </location>
</feature>
<gene>
    <name evidence="4" type="ORF">MCHLO_02901</name>
</gene>
<feature type="non-terminal residue" evidence="4">
    <location>
        <position position="1"/>
    </location>
</feature>
<feature type="compositionally biased region" description="Basic and acidic residues" evidence="1">
    <location>
        <begin position="258"/>
        <end position="269"/>
    </location>
</feature>
<evidence type="ECO:0000259" key="3">
    <source>
        <dbReference type="Pfam" id="PF14214"/>
    </source>
</evidence>
<keyword evidence="2" id="KW-0732">Signal</keyword>
<feature type="compositionally biased region" description="Pro residues" evidence="1">
    <location>
        <begin position="322"/>
        <end position="349"/>
    </location>
</feature>
<dbReference type="InterPro" id="IPR025476">
    <property type="entry name" value="Helitron_helicase-like"/>
</dbReference>
<evidence type="ECO:0000256" key="2">
    <source>
        <dbReference type="SAM" id="SignalP"/>
    </source>
</evidence>
<feature type="compositionally biased region" description="Pro residues" evidence="1">
    <location>
        <begin position="232"/>
        <end position="242"/>
    </location>
</feature>
<feature type="compositionally biased region" description="Polar residues" evidence="1">
    <location>
        <begin position="221"/>
        <end position="231"/>
    </location>
</feature>
<keyword evidence="5" id="KW-1185">Reference proteome</keyword>
<feature type="compositionally biased region" description="Low complexity" evidence="1">
    <location>
        <begin position="294"/>
        <end position="305"/>
    </location>
</feature>
<organism evidence="4 5">
    <name type="scientific">Mycena chlorophos</name>
    <name type="common">Agaric fungus</name>
    <name type="synonym">Agaricus chlorophos</name>
    <dbReference type="NCBI Taxonomy" id="658473"/>
    <lineage>
        <taxon>Eukaryota</taxon>
        <taxon>Fungi</taxon>
        <taxon>Dikarya</taxon>
        <taxon>Basidiomycota</taxon>
        <taxon>Agaricomycotina</taxon>
        <taxon>Agaricomycetes</taxon>
        <taxon>Agaricomycetidae</taxon>
        <taxon>Agaricales</taxon>
        <taxon>Marasmiineae</taxon>
        <taxon>Mycenaceae</taxon>
        <taxon>Mycena</taxon>
    </lineage>
</organism>
<dbReference type="Proteomes" id="UP000815677">
    <property type="component" value="Unassembled WGS sequence"/>
</dbReference>
<protein>
    <submittedName>
        <fullName evidence="4">Transcriptional factor B3</fullName>
    </submittedName>
</protein>
<dbReference type="PANTHER" id="PTHR45786">
    <property type="entry name" value="DNA BINDING PROTEIN-LIKE"/>
    <property type="match status" value="1"/>
</dbReference>
<feature type="compositionally biased region" description="Low complexity" evidence="1">
    <location>
        <begin position="128"/>
        <end position="152"/>
    </location>
</feature>
<dbReference type="Pfam" id="PF14214">
    <property type="entry name" value="Helitron_like_N"/>
    <property type="match status" value="1"/>
</dbReference>